<dbReference type="Proteomes" id="UP000007266">
    <property type="component" value="Linkage group 7"/>
</dbReference>
<dbReference type="KEGG" id="tca:107397414"/>
<dbReference type="InterPro" id="IPR004119">
    <property type="entry name" value="EcKL"/>
</dbReference>
<accession>D6WTG5</accession>
<sequence>MEALKVRPDIATFITSVSDHIGVKNPTVTSITTNQKGEGYLGEIFMVTVADPHGHRHQFVIKAAFVEEKIRELAPIRKSFQNETYFYTHLCPAFRKFAGTTPDFFPECYKTVVDENREMLALENLKEKGFECFDKTVELDDKHVELIFKTYGRFHALSFALRDQEPEKYEKLAKGLFNVYGEFLGKKFFPEHLVEMGKVVGKAFVPGEDDDVIDAYRKYSGDNIVDFFASCVTSEPKYSALLHGDCWSNNMMFKYQGGTVTDIRLIDWQLMKSGSPVCDLSYCLYSGASKQIFDNLDHYLRIYHDSFSDCVTELGSDPHKLYPFEALKADWKKYAKFGMIMSFSILRMKLTHKEDIIDLTDGFEMDEINEVFANMKFNETDYYSRIRGLVRHMFEIGAL</sequence>
<feature type="domain" description="CHK kinase-like" evidence="1">
    <location>
        <begin position="120"/>
        <end position="313"/>
    </location>
</feature>
<dbReference type="SUPFAM" id="SSF56112">
    <property type="entry name" value="Protein kinase-like (PK-like)"/>
    <property type="match status" value="1"/>
</dbReference>
<dbReference type="OrthoDB" id="190089at2759"/>
<dbReference type="InParanoid" id="D6WTG5"/>
<gene>
    <name evidence="2" type="primary">AUGUSTUS-3.0.2_09650</name>
    <name evidence="2" type="ORF">TcasGA2_TC009650</name>
</gene>
<evidence type="ECO:0000313" key="3">
    <source>
        <dbReference type="Proteomes" id="UP000007266"/>
    </source>
</evidence>
<organism evidence="2 3">
    <name type="scientific">Tribolium castaneum</name>
    <name type="common">Red flour beetle</name>
    <dbReference type="NCBI Taxonomy" id="7070"/>
    <lineage>
        <taxon>Eukaryota</taxon>
        <taxon>Metazoa</taxon>
        <taxon>Ecdysozoa</taxon>
        <taxon>Arthropoda</taxon>
        <taxon>Hexapoda</taxon>
        <taxon>Insecta</taxon>
        <taxon>Pterygota</taxon>
        <taxon>Neoptera</taxon>
        <taxon>Endopterygota</taxon>
        <taxon>Coleoptera</taxon>
        <taxon>Polyphaga</taxon>
        <taxon>Cucujiformia</taxon>
        <taxon>Tenebrionidae</taxon>
        <taxon>Tenebrionidae incertae sedis</taxon>
        <taxon>Tribolium</taxon>
    </lineage>
</organism>
<dbReference type="Pfam" id="PF02958">
    <property type="entry name" value="EcKL"/>
    <property type="match status" value="1"/>
</dbReference>
<dbReference type="InterPro" id="IPR015897">
    <property type="entry name" value="CHK_kinase-like"/>
</dbReference>
<dbReference type="SMART" id="SM00587">
    <property type="entry name" value="CHK"/>
    <property type="match status" value="1"/>
</dbReference>
<dbReference type="PANTHER" id="PTHR11012">
    <property type="entry name" value="PROTEIN KINASE-LIKE DOMAIN-CONTAINING"/>
    <property type="match status" value="1"/>
</dbReference>
<reference evidence="2 3" key="2">
    <citation type="journal article" date="2010" name="Nucleic Acids Res.">
        <title>BeetleBase in 2010: revisions to provide comprehensive genomic information for Tribolium castaneum.</title>
        <authorList>
            <person name="Kim H.S."/>
            <person name="Murphy T."/>
            <person name="Xia J."/>
            <person name="Caragea D."/>
            <person name="Park Y."/>
            <person name="Beeman R.W."/>
            <person name="Lorenzen M.D."/>
            <person name="Butcher S."/>
            <person name="Manak J.R."/>
            <person name="Brown S.J."/>
        </authorList>
    </citation>
    <scope>GENOME REANNOTATION</scope>
    <source>
        <strain evidence="2 3">Georgia GA2</strain>
    </source>
</reference>
<evidence type="ECO:0000259" key="1">
    <source>
        <dbReference type="SMART" id="SM00587"/>
    </source>
</evidence>
<proteinExistence type="predicted"/>
<dbReference type="HOGENOM" id="CLU_010718_6_0_1"/>
<evidence type="ECO:0000313" key="2">
    <source>
        <dbReference type="EMBL" id="EFA06719.1"/>
    </source>
</evidence>
<protein>
    <recommendedName>
        <fullName evidence="1">CHK kinase-like domain-containing protein</fullName>
    </recommendedName>
</protein>
<dbReference type="EMBL" id="KQ971352">
    <property type="protein sequence ID" value="EFA06719.1"/>
    <property type="molecule type" value="Genomic_DNA"/>
</dbReference>
<name>D6WTG5_TRICA</name>
<keyword evidence="3" id="KW-1185">Reference proteome</keyword>
<dbReference type="Gene3D" id="3.90.1200.10">
    <property type="match status" value="1"/>
</dbReference>
<dbReference type="OMA" id="ICNANAR"/>
<dbReference type="InterPro" id="IPR011009">
    <property type="entry name" value="Kinase-like_dom_sf"/>
</dbReference>
<dbReference type="AlphaFoldDB" id="D6WTG5"/>
<dbReference type="PhylomeDB" id="D6WTG5"/>
<dbReference type="PANTHER" id="PTHR11012:SF30">
    <property type="entry name" value="PROTEIN KINASE-LIKE DOMAIN-CONTAINING"/>
    <property type="match status" value="1"/>
</dbReference>
<reference evidence="2 3" key="1">
    <citation type="journal article" date="2008" name="Nature">
        <title>The genome of the model beetle and pest Tribolium castaneum.</title>
        <authorList>
            <consortium name="Tribolium Genome Sequencing Consortium"/>
            <person name="Richards S."/>
            <person name="Gibbs R.A."/>
            <person name="Weinstock G.M."/>
            <person name="Brown S.J."/>
            <person name="Denell R."/>
            <person name="Beeman R.W."/>
            <person name="Gibbs R."/>
            <person name="Beeman R.W."/>
            <person name="Brown S.J."/>
            <person name="Bucher G."/>
            <person name="Friedrich M."/>
            <person name="Grimmelikhuijzen C.J."/>
            <person name="Klingler M."/>
            <person name="Lorenzen M."/>
            <person name="Richards S."/>
            <person name="Roth S."/>
            <person name="Schroder R."/>
            <person name="Tautz D."/>
            <person name="Zdobnov E.M."/>
            <person name="Muzny D."/>
            <person name="Gibbs R.A."/>
            <person name="Weinstock G.M."/>
            <person name="Attaway T."/>
            <person name="Bell S."/>
            <person name="Buhay C.J."/>
            <person name="Chandrabose M.N."/>
            <person name="Chavez D."/>
            <person name="Clerk-Blankenburg K.P."/>
            <person name="Cree A."/>
            <person name="Dao M."/>
            <person name="Davis C."/>
            <person name="Chacko J."/>
            <person name="Dinh H."/>
            <person name="Dugan-Rocha S."/>
            <person name="Fowler G."/>
            <person name="Garner T.T."/>
            <person name="Garnes J."/>
            <person name="Gnirke A."/>
            <person name="Hawes A."/>
            <person name="Hernandez J."/>
            <person name="Hines S."/>
            <person name="Holder M."/>
            <person name="Hume J."/>
            <person name="Jhangiani S.N."/>
            <person name="Joshi V."/>
            <person name="Khan Z.M."/>
            <person name="Jackson L."/>
            <person name="Kovar C."/>
            <person name="Kowis A."/>
            <person name="Lee S."/>
            <person name="Lewis L.R."/>
            <person name="Margolis J."/>
            <person name="Morgan M."/>
            <person name="Nazareth L.V."/>
            <person name="Nguyen N."/>
            <person name="Okwuonu G."/>
            <person name="Parker D."/>
            <person name="Richards S."/>
            <person name="Ruiz S.J."/>
            <person name="Santibanez J."/>
            <person name="Savard J."/>
            <person name="Scherer S.E."/>
            <person name="Schneider B."/>
            <person name="Sodergren E."/>
            <person name="Tautz D."/>
            <person name="Vattahil S."/>
            <person name="Villasana D."/>
            <person name="White C.S."/>
            <person name="Wright R."/>
            <person name="Park Y."/>
            <person name="Beeman R.W."/>
            <person name="Lord J."/>
            <person name="Oppert B."/>
            <person name="Lorenzen M."/>
            <person name="Brown S."/>
            <person name="Wang L."/>
            <person name="Savard J."/>
            <person name="Tautz D."/>
            <person name="Richards S."/>
            <person name="Weinstock G."/>
            <person name="Gibbs R.A."/>
            <person name="Liu Y."/>
            <person name="Worley K."/>
            <person name="Weinstock G."/>
            <person name="Elsik C.G."/>
            <person name="Reese J.T."/>
            <person name="Elhaik E."/>
            <person name="Landan G."/>
            <person name="Graur D."/>
            <person name="Arensburger P."/>
            <person name="Atkinson P."/>
            <person name="Beeman R.W."/>
            <person name="Beidler J."/>
            <person name="Brown S.J."/>
            <person name="Demuth J.P."/>
            <person name="Drury D.W."/>
            <person name="Du Y.Z."/>
            <person name="Fujiwara H."/>
            <person name="Lorenzen M."/>
            <person name="Maselli V."/>
            <person name="Osanai M."/>
            <person name="Park Y."/>
            <person name="Robertson H.M."/>
            <person name="Tu Z."/>
            <person name="Wang J.J."/>
            <person name="Wang S."/>
            <person name="Richards S."/>
            <person name="Song H."/>
            <person name="Zhang L."/>
            <person name="Sodergren E."/>
            <person name="Werner D."/>
            <person name="Stanke M."/>
            <person name="Morgenstern B."/>
            <person name="Solovyev V."/>
            <person name="Kosarev P."/>
            <person name="Brown G."/>
            <person name="Chen H.C."/>
            <person name="Ermolaeva O."/>
            <person name="Hlavina W."/>
            <person name="Kapustin Y."/>
            <person name="Kiryutin B."/>
            <person name="Kitts P."/>
            <person name="Maglott D."/>
            <person name="Pruitt K."/>
            <person name="Sapojnikov V."/>
            <person name="Souvorov A."/>
            <person name="Mackey A.J."/>
            <person name="Waterhouse R.M."/>
            <person name="Wyder S."/>
            <person name="Zdobnov E.M."/>
            <person name="Zdobnov E.M."/>
            <person name="Wyder S."/>
            <person name="Kriventseva E.V."/>
            <person name="Kadowaki T."/>
            <person name="Bork P."/>
            <person name="Aranda M."/>
            <person name="Bao R."/>
            <person name="Beermann A."/>
            <person name="Berns N."/>
            <person name="Bolognesi R."/>
            <person name="Bonneton F."/>
            <person name="Bopp D."/>
            <person name="Brown S.J."/>
            <person name="Bucher G."/>
            <person name="Butts T."/>
            <person name="Chaumot A."/>
            <person name="Denell R.E."/>
            <person name="Ferrier D.E."/>
            <person name="Friedrich M."/>
            <person name="Gordon C.M."/>
            <person name="Jindra M."/>
            <person name="Klingler M."/>
            <person name="Lan Q."/>
            <person name="Lattorff H.M."/>
            <person name="Laudet V."/>
            <person name="von Levetsow C."/>
            <person name="Liu Z."/>
            <person name="Lutz R."/>
            <person name="Lynch J.A."/>
            <person name="da Fonseca R.N."/>
            <person name="Posnien N."/>
            <person name="Reuter R."/>
            <person name="Roth S."/>
            <person name="Savard J."/>
            <person name="Schinko J.B."/>
            <person name="Schmitt C."/>
            <person name="Schoppmeier M."/>
            <person name="Schroder R."/>
            <person name="Shippy T.D."/>
            <person name="Simonnet F."/>
            <person name="Marques-Souza H."/>
            <person name="Tautz D."/>
            <person name="Tomoyasu Y."/>
            <person name="Trauner J."/>
            <person name="Van der Zee M."/>
            <person name="Vervoort M."/>
            <person name="Wittkopp N."/>
            <person name="Wimmer E.A."/>
            <person name="Yang X."/>
            <person name="Jones A.K."/>
            <person name="Sattelle D.B."/>
            <person name="Ebert P.R."/>
            <person name="Nelson D."/>
            <person name="Scott J.G."/>
            <person name="Beeman R.W."/>
            <person name="Muthukrishnan S."/>
            <person name="Kramer K.J."/>
            <person name="Arakane Y."/>
            <person name="Beeman R.W."/>
            <person name="Zhu Q."/>
            <person name="Hogenkamp D."/>
            <person name="Dixit R."/>
            <person name="Oppert B."/>
            <person name="Jiang H."/>
            <person name="Zou Z."/>
            <person name="Marshall J."/>
            <person name="Elpidina E."/>
            <person name="Vinokurov K."/>
            <person name="Oppert C."/>
            <person name="Zou Z."/>
            <person name="Evans J."/>
            <person name="Lu Z."/>
            <person name="Zhao P."/>
            <person name="Sumathipala N."/>
            <person name="Altincicek B."/>
            <person name="Vilcinskas A."/>
            <person name="Williams M."/>
            <person name="Hultmark D."/>
            <person name="Hetru C."/>
            <person name="Jiang H."/>
            <person name="Grimmelikhuijzen C.J."/>
            <person name="Hauser F."/>
            <person name="Cazzamali G."/>
            <person name="Williamson M."/>
            <person name="Park Y."/>
            <person name="Li B."/>
            <person name="Tanaka Y."/>
            <person name="Predel R."/>
            <person name="Neupert S."/>
            <person name="Schachtner J."/>
            <person name="Verleyen P."/>
            <person name="Raible F."/>
            <person name="Bork P."/>
            <person name="Friedrich M."/>
            <person name="Walden K.K."/>
            <person name="Robertson H.M."/>
            <person name="Angeli S."/>
            <person name="Foret S."/>
            <person name="Bucher G."/>
            <person name="Schuetz S."/>
            <person name="Maleszka R."/>
            <person name="Wimmer E.A."/>
            <person name="Beeman R.W."/>
            <person name="Lorenzen M."/>
            <person name="Tomoyasu Y."/>
            <person name="Miller S.C."/>
            <person name="Grossmann D."/>
            <person name="Bucher G."/>
        </authorList>
    </citation>
    <scope>NUCLEOTIDE SEQUENCE [LARGE SCALE GENOMIC DNA]</scope>
    <source>
        <strain evidence="2 3">Georgia GA2</strain>
    </source>
</reference>